<dbReference type="Pfam" id="PF00535">
    <property type="entry name" value="Glycos_transf_2"/>
    <property type="match status" value="1"/>
</dbReference>
<dbReference type="RefSeq" id="WP_091684977.1">
    <property type="nucleotide sequence ID" value="NZ_BAABFM010000013.1"/>
</dbReference>
<keyword evidence="2" id="KW-0808">Transferase</keyword>
<dbReference type="Gene3D" id="3.90.550.10">
    <property type="entry name" value="Spore Coat Polysaccharide Biosynthesis Protein SpsA, Chain A"/>
    <property type="match status" value="1"/>
</dbReference>
<dbReference type="Proteomes" id="UP000198806">
    <property type="component" value="Unassembled WGS sequence"/>
</dbReference>
<dbReference type="InterPro" id="IPR029044">
    <property type="entry name" value="Nucleotide-diphossugar_trans"/>
</dbReference>
<dbReference type="CDD" id="cd02511">
    <property type="entry name" value="Beta4Glucosyltransferase"/>
    <property type="match status" value="1"/>
</dbReference>
<dbReference type="PANTHER" id="PTHR43630:SF2">
    <property type="entry name" value="GLYCOSYLTRANSFERASE"/>
    <property type="match status" value="1"/>
</dbReference>
<accession>A0A1I5DLI9</accession>
<protein>
    <submittedName>
        <fullName evidence="2">Glycosyltransferase involved in cell wall bisynthesis</fullName>
    </submittedName>
</protein>
<evidence type="ECO:0000259" key="1">
    <source>
        <dbReference type="Pfam" id="PF00535"/>
    </source>
</evidence>
<feature type="domain" description="Glycosyltransferase 2-like" evidence="1">
    <location>
        <begin position="5"/>
        <end position="126"/>
    </location>
</feature>
<organism evidence="2 3">
    <name type="scientific">Anaerocolumna aminovalerica</name>
    <dbReference type="NCBI Taxonomy" id="1527"/>
    <lineage>
        <taxon>Bacteria</taxon>
        <taxon>Bacillati</taxon>
        <taxon>Bacillota</taxon>
        <taxon>Clostridia</taxon>
        <taxon>Lachnospirales</taxon>
        <taxon>Lachnospiraceae</taxon>
        <taxon>Anaerocolumna</taxon>
    </lineage>
</organism>
<dbReference type="SUPFAM" id="SSF48452">
    <property type="entry name" value="TPR-like"/>
    <property type="match status" value="1"/>
</dbReference>
<dbReference type="GO" id="GO:0016740">
    <property type="term" value="F:transferase activity"/>
    <property type="evidence" value="ECO:0007669"/>
    <property type="project" value="UniProtKB-KW"/>
</dbReference>
<dbReference type="AlphaFoldDB" id="A0A1I5DLI9"/>
<proteinExistence type="predicted"/>
<dbReference type="EMBL" id="FOWD01000006">
    <property type="protein sequence ID" value="SFO00114.1"/>
    <property type="molecule type" value="Genomic_DNA"/>
</dbReference>
<evidence type="ECO:0000313" key="2">
    <source>
        <dbReference type="EMBL" id="SFO00114.1"/>
    </source>
</evidence>
<dbReference type="Gene3D" id="1.25.40.10">
    <property type="entry name" value="Tetratricopeptide repeat domain"/>
    <property type="match status" value="1"/>
</dbReference>
<name>A0A1I5DLI9_9FIRM</name>
<evidence type="ECO:0000313" key="3">
    <source>
        <dbReference type="Proteomes" id="UP000198806"/>
    </source>
</evidence>
<dbReference type="InterPro" id="IPR011990">
    <property type="entry name" value="TPR-like_helical_dom_sf"/>
</dbReference>
<dbReference type="STRING" id="1527.SAMN04489757_10677"/>
<sequence length="341" mass="39792">MITISACLIVKNEEQILARCLNSLNDIVDEIVIVDTGSTDGTKDIAKNYTDKIYDFQWIDDFAAARNFSFSKAAMDYIYVADADEVIDEENRIKFLQLKKAMLPEIDIVQMKYANQFQFNTTYNFDVEYRPKLYKRVRYFYWIDPIHESVSLEPIIYDSDIEILHLPTSNHAPRDFKTFQKIILRGEKLSKKLINMYARELFIAGTKEDFLKAESFFEMLLEDDSYSFAYEERKAIQCVLVRCSSLKNDLPKLLKYSLNNVAGDKPSSEICYELGEYFFGLSDYKEAIIWFYNAAYETECELNIHYGGDYPLKKLSACYENLGNIEQADAYNELAKQWKAE</sequence>
<keyword evidence="3" id="KW-1185">Reference proteome</keyword>
<dbReference type="PANTHER" id="PTHR43630">
    <property type="entry name" value="POLY-BETA-1,6-N-ACETYL-D-GLUCOSAMINE SYNTHASE"/>
    <property type="match status" value="1"/>
</dbReference>
<dbReference type="InterPro" id="IPR001173">
    <property type="entry name" value="Glyco_trans_2-like"/>
</dbReference>
<dbReference type="OrthoDB" id="9815923at2"/>
<gene>
    <name evidence="2" type="ORF">SAMN04489757_10677</name>
</gene>
<dbReference type="SUPFAM" id="SSF53448">
    <property type="entry name" value="Nucleotide-diphospho-sugar transferases"/>
    <property type="match status" value="1"/>
</dbReference>
<reference evidence="2 3" key="1">
    <citation type="submission" date="2016-10" db="EMBL/GenBank/DDBJ databases">
        <authorList>
            <person name="de Groot N.N."/>
        </authorList>
    </citation>
    <scope>NUCLEOTIDE SEQUENCE [LARGE SCALE GENOMIC DNA]</scope>
    <source>
        <strain evidence="2 3">DSM 1283</strain>
    </source>
</reference>